<evidence type="ECO:0000313" key="1">
    <source>
        <dbReference type="EMBL" id="UZW76720.1"/>
    </source>
</evidence>
<dbReference type="AlphaFoldDB" id="A0A9E8HLX6"/>
<dbReference type="EMBL" id="CP101527">
    <property type="protein sequence ID" value="UZW76720.1"/>
    <property type="molecule type" value="Genomic_DNA"/>
</dbReference>
<dbReference type="CDD" id="cd16329">
    <property type="entry name" value="LolA_like"/>
    <property type="match status" value="1"/>
</dbReference>
<keyword evidence="2" id="KW-1185">Reference proteome</keyword>
<gene>
    <name evidence="1" type="ORF">NNL22_09130</name>
</gene>
<dbReference type="InterPro" id="IPR010752">
    <property type="entry name" value="DUF1329"/>
</dbReference>
<evidence type="ECO:0000313" key="2">
    <source>
        <dbReference type="Proteomes" id="UP001164472"/>
    </source>
</evidence>
<sequence>MSNVAVLVILFVAVLVSQIAKSAESDKRRTFAELGLTALGAEKAGNMEGTIPAWNKSEVLSQQRLDEIANEKPLFYITQENLNEHRTHLSVGVQALINKYPDTFKVPVYNSYRTHHVPDYIYQATAKNYLSAELIDEGNGIKNVWQGVPFPVPENAQQVLWNHLVSWRGVHIKVNYTEVLVQENGSFQEIVSRGEVASPYNAPDRDIFADRHVKTYYLTRTLSPANLAGGGLLIYDTLNQRLNPRKVWFYDAQQRRVIRIPDLGHDTPNPNSEMVRVVDEVDLFNGLPERYHWKLLGKKELYIPYNNNRLINMDIDQLTQKHHIDLTNARFELHRVWVVEGVLKEDHRHIYGRRRMYIDEDSWITMHAEQYDKHDALWRVSLSYTKFYPEMPGIWKVVDTYHDLKTSQHFSQLVKGGADNKVEFSNELPSKRHFSPGALRQSSRR</sequence>
<proteinExistence type="predicted"/>
<name>A0A9E8HLX6_9ALTE</name>
<dbReference type="Pfam" id="PF07044">
    <property type="entry name" value="DUF1329"/>
    <property type="match status" value="1"/>
</dbReference>
<dbReference type="Proteomes" id="UP001164472">
    <property type="component" value="Chromosome"/>
</dbReference>
<accession>A0A9E8HLX6</accession>
<dbReference type="RefSeq" id="WP_251812868.1">
    <property type="nucleotide sequence ID" value="NZ_CP101527.1"/>
</dbReference>
<dbReference type="Gene3D" id="2.50.20.10">
    <property type="entry name" value="Lipoprotein localisation LolA/LolB/LppX"/>
    <property type="match status" value="1"/>
</dbReference>
<organism evidence="1 2">
    <name type="scientific">Alkalimarinus sediminis</name>
    <dbReference type="NCBI Taxonomy" id="1632866"/>
    <lineage>
        <taxon>Bacteria</taxon>
        <taxon>Pseudomonadati</taxon>
        <taxon>Pseudomonadota</taxon>
        <taxon>Gammaproteobacteria</taxon>
        <taxon>Alteromonadales</taxon>
        <taxon>Alteromonadaceae</taxon>
        <taxon>Alkalimarinus</taxon>
    </lineage>
</organism>
<reference evidence="1" key="1">
    <citation type="submission" date="2022-07" db="EMBL/GenBank/DDBJ databases">
        <title>Alkalimarinus sp. nov., isolated from gut of a Alitta virens.</title>
        <authorList>
            <person name="Yang A.I."/>
            <person name="Shin N.-R."/>
        </authorList>
    </citation>
    <scope>NUCLEOTIDE SEQUENCE</scope>
    <source>
        <strain evidence="1">FA028</strain>
    </source>
</reference>
<protein>
    <submittedName>
        <fullName evidence="1">DUF1329 domain-containing protein</fullName>
    </submittedName>
</protein>
<dbReference type="KEGG" id="asem:NNL22_09130"/>